<sequence>MRVRCFICEKIDTIPDHSPLAKKFRNRPIHTYLCEDCDQRIADKTEERQKSGNFKLYEPPKEDDDWI</sequence>
<keyword evidence="3" id="KW-1185">Reference proteome</keyword>
<evidence type="ECO:0000256" key="1">
    <source>
        <dbReference type="SAM" id="MobiDB-lite"/>
    </source>
</evidence>
<gene>
    <name evidence="2" type="ORF">GCM10008967_31160</name>
</gene>
<proteinExistence type="predicted"/>
<dbReference type="RefSeq" id="WP_343800850.1">
    <property type="nucleotide sequence ID" value="NZ_BAAADJ010000055.1"/>
</dbReference>
<dbReference type="InterPro" id="IPR019241">
    <property type="entry name" value="DUF2197"/>
</dbReference>
<feature type="region of interest" description="Disordered" evidence="1">
    <location>
        <begin position="48"/>
        <end position="67"/>
    </location>
</feature>
<name>A0ABP3GBG4_9BACI</name>
<comment type="caution">
    <text evidence="2">The sequence shown here is derived from an EMBL/GenBank/DDBJ whole genome shotgun (WGS) entry which is preliminary data.</text>
</comment>
<reference evidence="3" key="1">
    <citation type="journal article" date="2019" name="Int. J. Syst. Evol. Microbiol.">
        <title>The Global Catalogue of Microorganisms (GCM) 10K type strain sequencing project: providing services to taxonomists for standard genome sequencing and annotation.</title>
        <authorList>
            <consortium name="The Broad Institute Genomics Platform"/>
            <consortium name="The Broad Institute Genome Sequencing Center for Infectious Disease"/>
            <person name="Wu L."/>
            <person name="Ma J."/>
        </authorList>
    </citation>
    <scope>NUCLEOTIDE SEQUENCE [LARGE SCALE GENOMIC DNA]</scope>
    <source>
        <strain evidence="3">JCM 9731</strain>
    </source>
</reference>
<dbReference type="EMBL" id="BAAADJ010000055">
    <property type="protein sequence ID" value="GAA0338655.1"/>
    <property type="molecule type" value="Genomic_DNA"/>
</dbReference>
<accession>A0ABP3GBG4</accession>
<protein>
    <submittedName>
        <fullName evidence="2">YlaI family protein</fullName>
    </submittedName>
</protein>
<dbReference type="Proteomes" id="UP001500782">
    <property type="component" value="Unassembled WGS sequence"/>
</dbReference>
<evidence type="ECO:0000313" key="3">
    <source>
        <dbReference type="Proteomes" id="UP001500782"/>
    </source>
</evidence>
<evidence type="ECO:0000313" key="2">
    <source>
        <dbReference type="EMBL" id="GAA0338655.1"/>
    </source>
</evidence>
<dbReference type="Pfam" id="PF09963">
    <property type="entry name" value="DUF2197"/>
    <property type="match status" value="1"/>
</dbReference>
<organism evidence="2 3">
    <name type="scientific">Bacillus carboniphilus</name>
    <dbReference type="NCBI Taxonomy" id="86663"/>
    <lineage>
        <taxon>Bacteria</taxon>
        <taxon>Bacillati</taxon>
        <taxon>Bacillota</taxon>
        <taxon>Bacilli</taxon>
        <taxon>Bacillales</taxon>
        <taxon>Bacillaceae</taxon>
        <taxon>Bacillus</taxon>
    </lineage>
</organism>